<keyword evidence="1" id="KW-1133">Transmembrane helix</keyword>
<feature type="transmembrane region" description="Helical" evidence="1">
    <location>
        <begin position="158"/>
        <end position="180"/>
    </location>
</feature>
<dbReference type="HOGENOM" id="CLU_1466380_0_0_10"/>
<evidence type="ECO:0000313" key="2">
    <source>
        <dbReference type="EMBL" id="EDP96111.1"/>
    </source>
</evidence>
<dbReference type="AlphaFoldDB" id="A9DYB7"/>
<name>A9DYB7_9FLAO</name>
<sequence>MNIKLTHSKDDKGLDTAQHHGRLQIKKVVYNKALKSFIKENYGSGIHFGSMNNNLEEILKKLSLNDIMEGSVKLPMIDVNTLSVVNDQVNEFSDFDLYDSFTCTFLAKEGVSSEEFMKGIGKFKTDFLDTYNKEVHAEITEKEYQNRLQTKKREIKEITFFIILAIIALVIIYFFSSSIFDKKL</sequence>
<organism evidence="2 3">
    <name type="scientific">Kordia algicida OT-1</name>
    <dbReference type="NCBI Taxonomy" id="391587"/>
    <lineage>
        <taxon>Bacteria</taxon>
        <taxon>Pseudomonadati</taxon>
        <taxon>Bacteroidota</taxon>
        <taxon>Flavobacteriia</taxon>
        <taxon>Flavobacteriales</taxon>
        <taxon>Flavobacteriaceae</taxon>
        <taxon>Kordia</taxon>
    </lineage>
</organism>
<evidence type="ECO:0000313" key="3">
    <source>
        <dbReference type="Proteomes" id="UP000002945"/>
    </source>
</evidence>
<dbReference type="STRING" id="391587.KAOT1_08078"/>
<keyword evidence="3" id="KW-1185">Reference proteome</keyword>
<keyword evidence="1" id="KW-0812">Transmembrane</keyword>
<protein>
    <submittedName>
        <fullName evidence="2">Uncharacterized protein</fullName>
    </submittedName>
</protein>
<dbReference type="EMBL" id="ABIB01000005">
    <property type="protein sequence ID" value="EDP96111.1"/>
    <property type="molecule type" value="Genomic_DNA"/>
</dbReference>
<dbReference type="RefSeq" id="WP_007094181.1">
    <property type="nucleotide sequence ID" value="NZ_CP142125.1"/>
</dbReference>
<gene>
    <name evidence="2" type="ORF">KAOT1_08078</name>
</gene>
<proteinExistence type="predicted"/>
<dbReference type="OrthoDB" id="1440264at2"/>
<keyword evidence="1" id="KW-0472">Membrane</keyword>
<comment type="caution">
    <text evidence="2">The sequence shown here is derived from an EMBL/GenBank/DDBJ whole genome shotgun (WGS) entry which is preliminary data.</text>
</comment>
<dbReference type="Proteomes" id="UP000002945">
    <property type="component" value="Unassembled WGS sequence"/>
</dbReference>
<reference evidence="2 3" key="1">
    <citation type="journal article" date="2011" name="J. Bacteriol.">
        <title>Genome sequence of the algicidal bacterium Kordia algicida OT-1.</title>
        <authorList>
            <person name="Lee H.S."/>
            <person name="Kang S.G."/>
            <person name="Kwon K.K."/>
            <person name="Lee J.H."/>
            <person name="Kim S.J."/>
        </authorList>
    </citation>
    <scope>NUCLEOTIDE SEQUENCE [LARGE SCALE GENOMIC DNA]</scope>
    <source>
        <strain evidence="2 3">OT-1</strain>
    </source>
</reference>
<accession>A9DYB7</accession>
<evidence type="ECO:0000256" key="1">
    <source>
        <dbReference type="SAM" id="Phobius"/>
    </source>
</evidence>